<reference evidence="1" key="1">
    <citation type="journal article" date="2021" name="Proc. Natl. Acad. Sci. U.S.A.">
        <title>A Catalog of Tens of Thousands of Viruses from Human Metagenomes Reveals Hidden Associations with Chronic Diseases.</title>
        <authorList>
            <person name="Tisza M.J."/>
            <person name="Buck C.B."/>
        </authorList>
    </citation>
    <scope>NUCLEOTIDE SEQUENCE</scope>
    <source>
        <strain evidence="1">CtXX925</strain>
    </source>
</reference>
<sequence length="30" mass="3785">MFRPLSDLWQRYMYKGFGKNDGYEYYLTKN</sequence>
<protein>
    <submittedName>
        <fullName evidence="1">Uncharacterized protein</fullName>
    </submittedName>
</protein>
<dbReference type="EMBL" id="BK015794">
    <property type="protein sequence ID" value="DAE25155.1"/>
    <property type="molecule type" value="Genomic_DNA"/>
</dbReference>
<proteinExistence type="predicted"/>
<accession>A0A8S5R237</accession>
<organism evidence="1">
    <name type="scientific">Siphoviridae sp. ctXX925</name>
    <dbReference type="NCBI Taxonomy" id="2826370"/>
    <lineage>
        <taxon>Viruses</taxon>
        <taxon>Duplodnaviria</taxon>
        <taxon>Heunggongvirae</taxon>
        <taxon>Uroviricota</taxon>
        <taxon>Caudoviricetes</taxon>
    </lineage>
</organism>
<name>A0A8S5R237_9CAUD</name>
<evidence type="ECO:0000313" key="1">
    <source>
        <dbReference type="EMBL" id="DAE25155.1"/>
    </source>
</evidence>